<dbReference type="Proteomes" id="UP000027265">
    <property type="component" value="Unassembled WGS sequence"/>
</dbReference>
<dbReference type="InterPro" id="IPR012337">
    <property type="entry name" value="RNaseH-like_sf"/>
</dbReference>
<feature type="region of interest" description="Disordered" evidence="1">
    <location>
        <begin position="1"/>
        <end position="22"/>
    </location>
</feature>
<proteinExistence type="predicted"/>
<dbReference type="GO" id="GO:0006357">
    <property type="term" value="P:regulation of transcription by RNA polymerase II"/>
    <property type="evidence" value="ECO:0007669"/>
    <property type="project" value="TreeGrafter"/>
</dbReference>
<accession>A0A067PI46</accession>
<dbReference type="AlphaFoldDB" id="A0A067PI46"/>
<dbReference type="InParanoid" id="A0A067PI46"/>
<evidence type="ECO:0000256" key="1">
    <source>
        <dbReference type="SAM" id="MobiDB-lite"/>
    </source>
</evidence>
<evidence type="ECO:0000313" key="3">
    <source>
        <dbReference type="Proteomes" id="UP000027265"/>
    </source>
</evidence>
<dbReference type="GO" id="GO:0005634">
    <property type="term" value="C:nucleus"/>
    <property type="evidence" value="ECO:0007669"/>
    <property type="project" value="TreeGrafter"/>
</dbReference>
<reference evidence="3" key="1">
    <citation type="journal article" date="2014" name="Proc. Natl. Acad. Sci. U.S.A.">
        <title>Extensive sampling of basidiomycete genomes demonstrates inadequacy of the white-rot/brown-rot paradigm for wood decay fungi.</title>
        <authorList>
            <person name="Riley R."/>
            <person name="Salamov A.A."/>
            <person name="Brown D.W."/>
            <person name="Nagy L.G."/>
            <person name="Floudas D."/>
            <person name="Held B.W."/>
            <person name="Levasseur A."/>
            <person name="Lombard V."/>
            <person name="Morin E."/>
            <person name="Otillar R."/>
            <person name="Lindquist E.A."/>
            <person name="Sun H."/>
            <person name="LaButti K.M."/>
            <person name="Schmutz J."/>
            <person name="Jabbour D."/>
            <person name="Luo H."/>
            <person name="Baker S.E."/>
            <person name="Pisabarro A.G."/>
            <person name="Walton J.D."/>
            <person name="Blanchette R.A."/>
            <person name="Henrissat B."/>
            <person name="Martin F."/>
            <person name="Cullen D."/>
            <person name="Hibbett D.S."/>
            <person name="Grigoriev I.V."/>
        </authorList>
    </citation>
    <scope>NUCLEOTIDE SEQUENCE [LARGE SCALE GENOMIC DNA]</scope>
    <source>
        <strain evidence="3">MUCL 33604</strain>
    </source>
</reference>
<feature type="compositionally biased region" description="Polar residues" evidence="1">
    <location>
        <begin position="9"/>
        <end position="22"/>
    </location>
</feature>
<keyword evidence="3" id="KW-1185">Reference proteome</keyword>
<gene>
    <name evidence="2" type="ORF">JAAARDRAFT_49389</name>
</gene>
<sequence>MAVCGVGPSVSTRTTGDVKSGTPTPGVVSALLGENLADRSYTSLVQKAKQPSMNIATDVWYFLVPLSDDRNTRPIELPGGGKILSEKPESPYVEKWRTWKCMSGMATTIRKHLKKDHGEMWRGVVITEKLKGWEELKAGCCPGLSEVGCNEHEPFSVEGFLDHLVKWIAVDDQSINVIESEELRDLLLFVGTKLKDGDIPHQMKLAQLLIERFRIETELLAHDMQNALRRIAFTADAWSDPAKRAHLGITGSWMSKKTIREGNEKNMFDVQLAKNELLQECETRWSSIMLMVDHTLELHPEVLRDVTTFLNVPHKIQEVLSAEKTPTAPLALPLYEMLLYILKERQKELPRIAHIIAAAI</sequence>
<dbReference type="OrthoDB" id="3250324at2759"/>
<protein>
    <submittedName>
        <fullName evidence="2">Uncharacterized protein</fullName>
    </submittedName>
</protein>
<dbReference type="PANTHER" id="PTHR46169:SF29">
    <property type="entry name" value="DNA REPLICATION-RELATED ELEMENT FACTOR, ISOFORM A"/>
    <property type="match status" value="1"/>
</dbReference>
<organism evidence="2 3">
    <name type="scientific">Jaapia argillacea MUCL 33604</name>
    <dbReference type="NCBI Taxonomy" id="933084"/>
    <lineage>
        <taxon>Eukaryota</taxon>
        <taxon>Fungi</taxon>
        <taxon>Dikarya</taxon>
        <taxon>Basidiomycota</taxon>
        <taxon>Agaricomycotina</taxon>
        <taxon>Agaricomycetes</taxon>
        <taxon>Agaricomycetidae</taxon>
        <taxon>Jaapiales</taxon>
        <taxon>Jaapiaceae</taxon>
        <taxon>Jaapia</taxon>
    </lineage>
</organism>
<name>A0A067PI46_9AGAM</name>
<dbReference type="SUPFAM" id="SSF53098">
    <property type="entry name" value="Ribonuclease H-like"/>
    <property type="match status" value="1"/>
</dbReference>
<dbReference type="HOGENOM" id="CLU_769584_0_0_1"/>
<dbReference type="InterPro" id="IPR052717">
    <property type="entry name" value="Vacuolar_transposase_reg"/>
</dbReference>
<evidence type="ECO:0000313" key="2">
    <source>
        <dbReference type="EMBL" id="KDQ54439.1"/>
    </source>
</evidence>
<dbReference type="PANTHER" id="PTHR46169">
    <property type="entry name" value="DNA REPLICATION-RELATED ELEMENT FACTOR, ISOFORM A"/>
    <property type="match status" value="1"/>
</dbReference>
<dbReference type="EMBL" id="KL197729">
    <property type="protein sequence ID" value="KDQ54439.1"/>
    <property type="molecule type" value="Genomic_DNA"/>
</dbReference>